<accession>A0A6B0U9F1</accession>
<protein>
    <submittedName>
        <fullName evidence="1">Putative secreted protein</fullName>
    </submittedName>
</protein>
<name>A0A6B0U9F1_IXORI</name>
<organism evidence="1">
    <name type="scientific">Ixodes ricinus</name>
    <name type="common">Common tick</name>
    <name type="synonym">Acarus ricinus</name>
    <dbReference type="NCBI Taxonomy" id="34613"/>
    <lineage>
        <taxon>Eukaryota</taxon>
        <taxon>Metazoa</taxon>
        <taxon>Ecdysozoa</taxon>
        <taxon>Arthropoda</taxon>
        <taxon>Chelicerata</taxon>
        <taxon>Arachnida</taxon>
        <taxon>Acari</taxon>
        <taxon>Parasitiformes</taxon>
        <taxon>Ixodida</taxon>
        <taxon>Ixodoidea</taxon>
        <taxon>Ixodidae</taxon>
        <taxon>Ixodinae</taxon>
        <taxon>Ixodes</taxon>
    </lineage>
</organism>
<dbReference type="EMBL" id="GIFC01004958">
    <property type="protein sequence ID" value="MXU87041.1"/>
    <property type="molecule type" value="Transcribed_RNA"/>
</dbReference>
<evidence type="ECO:0000313" key="1">
    <source>
        <dbReference type="EMBL" id="MXU87041.1"/>
    </source>
</evidence>
<reference evidence="1" key="1">
    <citation type="submission" date="2019-12" db="EMBL/GenBank/DDBJ databases">
        <title>An insight into the sialome of adult female Ixodes ricinus ticks feeding for 6 days.</title>
        <authorList>
            <person name="Perner J."/>
            <person name="Ribeiro J.M.C."/>
        </authorList>
    </citation>
    <scope>NUCLEOTIDE SEQUENCE</scope>
    <source>
        <strain evidence="1">Semi-engorged</strain>
        <tissue evidence="1">Salivary glands</tissue>
    </source>
</reference>
<sequence length="94" mass="10565">MLSSSSLLSFCFVSFHPFAHPPHPPHFRIASRHVAVLDLCHSSRYDNAGLDVMAPSVLPLRCVVKKRRKYSTITLEKKATVLKLTESCRTQTEA</sequence>
<proteinExistence type="predicted"/>
<dbReference type="AlphaFoldDB" id="A0A6B0U9F1"/>